<dbReference type="InterPro" id="IPR004452">
    <property type="entry name" value="LutB/LldF"/>
</dbReference>
<dbReference type="PROSITE" id="PS00198">
    <property type="entry name" value="4FE4S_FER_1"/>
    <property type="match status" value="1"/>
</dbReference>
<evidence type="ECO:0000256" key="5">
    <source>
        <dbReference type="ARBA" id="ARBA00022982"/>
    </source>
</evidence>
<dbReference type="SUPFAM" id="SSF100950">
    <property type="entry name" value="NagB/RpiA/CoA transferase-like"/>
    <property type="match status" value="1"/>
</dbReference>
<keyword evidence="10" id="KW-1185">Reference proteome</keyword>
<dbReference type="GO" id="GO:0046872">
    <property type="term" value="F:metal ion binding"/>
    <property type="evidence" value="ECO:0007669"/>
    <property type="project" value="UniProtKB-KW"/>
</dbReference>
<keyword evidence="5" id="KW-0249">Electron transport</keyword>
<dbReference type="SUPFAM" id="SSF54862">
    <property type="entry name" value="4Fe-4S ferredoxins"/>
    <property type="match status" value="1"/>
</dbReference>
<dbReference type="PROSITE" id="PS51379">
    <property type="entry name" value="4FE4S_FER_2"/>
    <property type="match status" value="1"/>
</dbReference>
<keyword evidence="4" id="KW-0677">Repeat</keyword>
<name>A0A7W6RGE8_9PROT</name>
<dbReference type="Pfam" id="PF13183">
    <property type="entry name" value="Fer4_8"/>
    <property type="match status" value="1"/>
</dbReference>
<keyword evidence="6" id="KW-0408">Iron</keyword>
<dbReference type="Pfam" id="PF11870">
    <property type="entry name" value="LutB_C"/>
    <property type="match status" value="1"/>
</dbReference>
<dbReference type="RefSeq" id="WP_184048607.1">
    <property type="nucleotide sequence ID" value="NZ_JACIGK010000047.1"/>
</dbReference>
<dbReference type="InterPro" id="IPR003741">
    <property type="entry name" value="LUD_dom"/>
</dbReference>
<sequence>MHVTSRAFHKNVRGAVADPNLRRSLATMKTGFRANRAKAAAALPEFEALRDAGAAIKDRTLAHLDHYLERFEARVEESGGQVHWARDGDEACRAVLDICRAHAARMVTKGKSMVAEEIALNAALEAAGIQPVETDLGEYIIQLRGEVPSHIIAPAIHVRKHQVADSFRENHPQFPADRPLEEPRDLLDEARAVLRDRFLTADVGITGANMLVAETGSTIIVTNEGNGDLTQLLPRVHIVVTSIEKVVPTLEDAATVLRLLARSATGQPMASYTTLSTGPRRPGDADGPEHFHVVLLDNGRSRMLGTEFRDALRCIRCAACINHCPIYGAVGGHAYGSVYPGPIGSVITPALASLEDAAALPNASTLCGRCEAVCPMRIPLPRMLRNWREHEVARRLAPARVRWGLRLWSFAARRPALYRAGTGLVARLLVRLGGRRGRLARAPLAGAWTRVRDLPAPPAGGTFMDQVRIKQSKARDGR</sequence>
<dbReference type="InterPro" id="IPR024185">
    <property type="entry name" value="FTHF_cligase-like_sf"/>
</dbReference>
<accession>A0A7W6RGE8</accession>
<dbReference type="NCBIfam" id="TIGR00273">
    <property type="entry name" value="LutB/LldF family L-lactate oxidation iron-sulfur protein"/>
    <property type="match status" value="1"/>
</dbReference>
<evidence type="ECO:0000256" key="4">
    <source>
        <dbReference type="ARBA" id="ARBA00022737"/>
    </source>
</evidence>
<evidence type="ECO:0000256" key="2">
    <source>
        <dbReference type="ARBA" id="ARBA00022485"/>
    </source>
</evidence>
<dbReference type="Pfam" id="PF02589">
    <property type="entry name" value="LUD_dom"/>
    <property type="match status" value="1"/>
</dbReference>
<feature type="domain" description="4Fe-4S ferredoxin-type" evidence="8">
    <location>
        <begin position="305"/>
        <end position="335"/>
    </location>
</feature>
<dbReference type="InterPro" id="IPR037171">
    <property type="entry name" value="NagB/RpiA_transferase-like"/>
</dbReference>
<keyword evidence="3" id="KW-0479">Metal-binding</keyword>
<comment type="caution">
    <text evidence="9">The sequence shown here is derived from an EMBL/GenBank/DDBJ whole genome shotgun (WGS) entry which is preliminary data.</text>
</comment>
<reference evidence="9 10" key="1">
    <citation type="submission" date="2020-08" db="EMBL/GenBank/DDBJ databases">
        <title>Genome sequencing of Purple Non-Sulfur Bacteria from various extreme environments.</title>
        <authorList>
            <person name="Mayer M."/>
        </authorList>
    </citation>
    <scope>NUCLEOTIDE SEQUENCE [LARGE SCALE GENOMIC DNA]</scope>
    <source>
        <strain evidence="9 10">JA131</strain>
    </source>
</reference>
<dbReference type="EMBL" id="JACIGK010000047">
    <property type="protein sequence ID" value="MBB4268073.1"/>
    <property type="molecule type" value="Genomic_DNA"/>
</dbReference>
<dbReference type="Proteomes" id="UP000554286">
    <property type="component" value="Unassembled WGS sequence"/>
</dbReference>
<proteinExistence type="predicted"/>
<evidence type="ECO:0000313" key="10">
    <source>
        <dbReference type="Proteomes" id="UP000554286"/>
    </source>
</evidence>
<organism evidence="9 10">
    <name type="scientific">Roseospira visakhapatnamensis</name>
    <dbReference type="NCBI Taxonomy" id="390880"/>
    <lineage>
        <taxon>Bacteria</taxon>
        <taxon>Pseudomonadati</taxon>
        <taxon>Pseudomonadota</taxon>
        <taxon>Alphaproteobacteria</taxon>
        <taxon>Rhodospirillales</taxon>
        <taxon>Rhodospirillaceae</taxon>
        <taxon>Roseospira</taxon>
    </lineage>
</organism>
<keyword evidence="7" id="KW-0411">Iron-sulfur</keyword>
<dbReference type="InterPro" id="IPR024569">
    <property type="entry name" value="LutB_C"/>
</dbReference>
<dbReference type="Gene3D" id="3.40.50.10420">
    <property type="entry name" value="NagB/RpiA/CoA transferase-like"/>
    <property type="match status" value="1"/>
</dbReference>
<evidence type="ECO:0000313" key="9">
    <source>
        <dbReference type="EMBL" id="MBB4268073.1"/>
    </source>
</evidence>
<dbReference type="PANTHER" id="PTHR47153:SF2">
    <property type="entry name" value="LACTATE UTILIZATION PROTEIN B"/>
    <property type="match status" value="1"/>
</dbReference>
<evidence type="ECO:0000256" key="7">
    <source>
        <dbReference type="ARBA" id="ARBA00023014"/>
    </source>
</evidence>
<dbReference type="InterPro" id="IPR017896">
    <property type="entry name" value="4Fe4S_Fe-S-bd"/>
</dbReference>
<evidence type="ECO:0000256" key="3">
    <source>
        <dbReference type="ARBA" id="ARBA00022723"/>
    </source>
</evidence>
<evidence type="ECO:0000256" key="1">
    <source>
        <dbReference type="ARBA" id="ARBA00022448"/>
    </source>
</evidence>
<dbReference type="InterPro" id="IPR017900">
    <property type="entry name" value="4Fe4S_Fe_S_CS"/>
</dbReference>
<dbReference type="GO" id="GO:0051539">
    <property type="term" value="F:4 iron, 4 sulfur cluster binding"/>
    <property type="evidence" value="ECO:0007669"/>
    <property type="project" value="UniProtKB-KW"/>
</dbReference>
<dbReference type="InterPro" id="IPR009051">
    <property type="entry name" value="Helical_ferredxn"/>
</dbReference>
<evidence type="ECO:0000256" key="6">
    <source>
        <dbReference type="ARBA" id="ARBA00023004"/>
    </source>
</evidence>
<dbReference type="Gene3D" id="1.10.1060.10">
    <property type="entry name" value="Alpha-helical ferredoxin"/>
    <property type="match status" value="1"/>
</dbReference>
<evidence type="ECO:0000259" key="8">
    <source>
        <dbReference type="PROSITE" id="PS51379"/>
    </source>
</evidence>
<dbReference type="GO" id="GO:0006089">
    <property type="term" value="P:lactate metabolic process"/>
    <property type="evidence" value="ECO:0007669"/>
    <property type="project" value="InterPro"/>
</dbReference>
<protein>
    <submittedName>
        <fullName evidence="9">L-lactate dehydrogenase complex protein LldF</fullName>
    </submittedName>
</protein>
<keyword evidence="2" id="KW-0004">4Fe-4S</keyword>
<gene>
    <name evidence="9" type="ORF">GGD89_003727</name>
</gene>
<dbReference type="PANTHER" id="PTHR47153">
    <property type="entry name" value="LACTATE UTILIZATION PROTEIN B"/>
    <property type="match status" value="1"/>
</dbReference>
<keyword evidence="1" id="KW-0813">Transport</keyword>
<dbReference type="AlphaFoldDB" id="A0A7W6RGE8"/>